<dbReference type="EMBL" id="AP028909">
    <property type="protein sequence ID" value="BES89004.1"/>
    <property type="molecule type" value="Genomic_DNA"/>
</dbReference>
<feature type="chain" id="PRO_5047163279" evidence="3">
    <location>
        <begin position="21"/>
        <end position="439"/>
    </location>
</feature>
<dbReference type="CDD" id="cd00190">
    <property type="entry name" value="Tryp_SPc"/>
    <property type="match status" value="1"/>
</dbReference>
<dbReference type="InterPro" id="IPR001254">
    <property type="entry name" value="Trypsin_dom"/>
</dbReference>
<evidence type="ECO:0000259" key="4">
    <source>
        <dbReference type="PROSITE" id="PS50240"/>
    </source>
</evidence>
<name>A0ABN7A9L4_9HEMI</name>
<dbReference type="PROSITE" id="PS50240">
    <property type="entry name" value="TRYPSIN_DOM"/>
    <property type="match status" value="1"/>
</dbReference>
<evidence type="ECO:0000256" key="2">
    <source>
        <dbReference type="RuleBase" id="RU363034"/>
    </source>
</evidence>
<dbReference type="InterPro" id="IPR051333">
    <property type="entry name" value="CLIP_Serine_Protease"/>
</dbReference>
<dbReference type="InterPro" id="IPR009003">
    <property type="entry name" value="Peptidase_S1_PA"/>
</dbReference>
<evidence type="ECO:0000256" key="1">
    <source>
        <dbReference type="ARBA" id="ARBA00023157"/>
    </source>
</evidence>
<dbReference type="PANTHER" id="PTHR24260:SF147">
    <property type="entry name" value="EG:BACR7A4.3 PROTEIN-RELATED"/>
    <property type="match status" value="1"/>
</dbReference>
<accession>A0ABN7A9L4</accession>
<protein>
    <submittedName>
        <fullName evidence="5">Serine protease</fullName>
    </submittedName>
</protein>
<gene>
    <name evidence="5" type="ORF">NTJ_01811</name>
</gene>
<dbReference type="PRINTS" id="PR00722">
    <property type="entry name" value="CHYMOTRYPSIN"/>
</dbReference>
<keyword evidence="3" id="KW-0732">Signal</keyword>
<dbReference type="SUPFAM" id="SSF50494">
    <property type="entry name" value="Trypsin-like serine proteases"/>
    <property type="match status" value="1"/>
</dbReference>
<dbReference type="Proteomes" id="UP001307889">
    <property type="component" value="Chromosome 1"/>
</dbReference>
<dbReference type="InterPro" id="IPR043504">
    <property type="entry name" value="Peptidase_S1_PA_chymotrypsin"/>
</dbReference>
<proteinExistence type="predicted"/>
<evidence type="ECO:0000313" key="5">
    <source>
        <dbReference type="EMBL" id="BES89004.1"/>
    </source>
</evidence>
<reference evidence="5 6" key="1">
    <citation type="submission" date="2023-09" db="EMBL/GenBank/DDBJ databases">
        <title>Nesidiocoris tenuis whole genome shotgun sequence.</title>
        <authorList>
            <person name="Shibata T."/>
            <person name="Shimoda M."/>
            <person name="Kobayashi T."/>
            <person name="Uehara T."/>
        </authorList>
    </citation>
    <scope>NUCLEOTIDE SEQUENCE [LARGE SCALE GENOMIC DNA]</scope>
    <source>
        <strain evidence="5 6">Japan</strain>
    </source>
</reference>
<dbReference type="GO" id="GO:0006508">
    <property type="term" value="P:proteolysis"/>
    <property type="evidence" value="ECO:0007669"/>
    <property type="project" value="UniProtKB-KW"/>
</dbReference>
<dbReference type="PROSITE" id="PS00135">
    <property type="entry name" value="TRYPSIN_SER"/>
    <property type="match status" value="1"/>
</dbReference>
<keyword evidence="6" id="KW-1185">Reference proteome</keyword>
<feature type="domain" description="Peptidase S1" evidence="4">
    <location>
        <begin position="194"/>
        <end position="438"/>
    </location>
</feature>
<sequence length="439" mass="49152">MKGTIHVFLALLTIISEGALLRDDCVDSKRTLRCVLPASCPSQQFPKKNCPTGKVCCSKNRPNLYLPLRADPDIDLTLKGRALQDAENAYKSTTEKIYKNEDKITFPNDDDEPEFEEHSFRIGNDRALTKFEESQLYETDSNRESETPLRKSEKYCREYERLTIDVGYASLLLAKLVTVRYEIQNCKPPVADLIYGGSNVSILEFPHMVALAYNRSNEVEYLCGGSLISDEFILTAAHCIRTKWGPPLFVYMGATQLHSKKGQIFYVDETYPHYGYRPPSCYNDIALIRLTKKVKLTPQLRPACLPTEETIAQYPNNIVVATGWGRTASGEPARNLQKVALKIMDTERCGDYYTDEAATPVLRNGITSDLICAVGKTDTNQDTCQGDSGGPLQAYLPRNRCMSQVLGITSFGKVCGTGVPGVYTKVSPYLTWIENIVWP</sequence>
<feature type="signal peptide" evidence="3">
    <location>
        <begin position="1"/>
        <end position="20"/>
    </location>
</feature>
<evidence type="ECO:0000313" key="6">
    <source>
        <dbReference type="Proteomes" id="UP001307889"/>
    </source>
</evidence>
<dbReference type="Pfam" id="PF00089">
    <property type="entry name" value="Trypsin"/>
    <property type="match status" value="1"/>
</dbReference>
<keyword evidence="1" id="KW-1015">Disulfide bond</keyword>
<keyword evidence="2 5" id="KW-0645">Protease</keyword>
<dbReference type="InterPro" id="IPR001314">
    <property type="entry name" value="Peptidase_S1A"/>
</dbReference>
<dbReference type="Gene3D" id="2.40.10.10">
    <property type="entry name" value="Trypsin-like serine proteases"/>
    <property type="match status" value="1"/>
</dbReference>
<dbReference type="InterPro" id="IPR018114">
    <property type="entry name" value="TRYPSIN_HIS"/>
</dbReference>
<organism evidence="5 6">
    <name type="scientific">Nesidiocoris tenuis</name>
    <dbReference type="NCBI Taxonomy" id="355587"/>
    <lineage>
        <taxon>Eukaryota</taxon>
        <taxon>Metazoa</taxon>
        <taxon>Ecdysozoa</taxon>
        <taxon>Arthropoda</taxon>
        <taxon>Hexapoda</taxon>
        <taxon>Insecta</taxon>
        <taxon>Pterygota</taxon>
        <taxon>Neoptera</taxon>
        <taxon>Paraneoptera</taxon>
        <taxon>Hemiptera</taxon>
        <taxon>Heteroptera</taxon>
        <taxon>Panheteroptera</taxon>
        <taxon>Cimicomorpha</taxon>
        <taxon>Miridae</taxon>
        <taxon>Dicyphina</taxon>
        <taxon>Nesidiocoris</taxon>
    </lineage>
</organism>
<evidence type="ECO:0000256" key="3">
    <source>
        <dbReference type="SAM" id="SignalP"/>
    </source>
</evidence>
<dbReference type="SMART" id="SM00020">
    <property type="entry name" value="Tryp_SPc"/>
    <property type="match status" value="1"/>
</dbReference>
<dbReference type="PROSITE" id="PS00134">
    <property type="entry name" value="TRYPSIN_HIS"/>
    <property type="match status" value="1"/>
</dbReference>
<keyword evidence="2" id="KW-0720">Serine protease</keyword>
<dbReference type="InterPro" id="IPR033116">
    <property type="entry name" value="TRYPSIN_SER"/>
</dbReference>
<keyword evidence="2" id="KW-0378">Hydrolase</keyword>
<dbReference type="PANTHER" id="PTHR24260">
    <property type="match status" value="1"/>
</dbReference>
<dbReference type="GO" id="GO:0008233">
    <property type="term" value="F:peptidase activity"/>
    <property type="evidence" value="ECO:0007669"/>
    <property type="project" value="UniProtKB-KW"/>
</dbReference>